<accession>A0AAE7D782</accession>
<keyword evidence="1" id="KW-0732">Signal</keyword>
<sequence length="605" mass="68422">MRNIIACLLMLAATAAAAQQNNPQLHRLFDSYYKERMQLFPTEATAAGVHQYDDRLAIEGSAPYIAATEKFYRKYLGELKKFDNAALNTGDRISLETLAYTLQAALEAQALHLEYLPMNQFISTPLELASFGSGDGDQPFLTVKDYERWARRMTAFAEWTDTCISNFNKGIKAGVVLPKALVKLMVPQMEALAEQDTAKNIFYKPLSKFPASFTAAERERISRQYHTVIASYMRPAYARLAAYLKEQYLPAAQDKAGLFALPGGDRIYRYYVNYFTTAPDLTPEQIYQTGLTEVARIHAAMEQIKTQTGFTGDLPAFFTWLKTNPALMPFKKPEEVLEAYSAIYRKVLPYIPQLFGHQPLTPMEVRRVEAYREAASAGPFYIKGNIAEKRAAILYVPVPDATKVNVTFYGMEATFLHEGIPGHHFQIALQQENKAIPAFRRQPSFSAYFEGWALYVESLGEQLGCYQDPYQKMGALNNEIHRAIRLVLDVAIHTGKMTREEAIGYMMANEAVSKAIATAEVERYMAMPGQALSYKTGEIRLKALRDKLAAQLGDRFSLRDFHDALLAYGDMPLQVLEKYMNDRAARYVNRSVLSSFPGTRRHKQR</sequence>
<dbReference type="PANTHER" id="PTHR33361">
    <property type="entry name" value="GLR0591 PROTEIN"/>
    <property type="match status" value="1"/>
</dbReference>
<proteinExistence type="predicted"/>
<dbReference type="KEGG" id="coy:HF329_05425"/>
<dbReference type="RefSeq" id="WP_168803044.1">
    <property type="nucleotide sequence ID" value="NZ_CP051205.1"/>
</dbReference>
<feature type="chain" id="PRO_5041906967" evidence="1">
    <location>
        <begin position="19"/>
        <end position="605"/>
    </location>
</feature>
<evidence type="ECO:0000256" key="1">
    <source>
        <dbReference type="SAM" id="SignalP"/>
    </source>
</evidence>
<dbReference type="InterPro" id="IPR010281">
    <property type="entry name" value="DUF885"/>
</dbReference>
<reference evidence="3" key="1">
    <citation type="submission" date="2020-04" db="EMBL/GenBank/DDBJ databases">
        <authorList>
            <person name="Kittiwongwattana C."/>
        </authorList>
    </citation>
    <scope>NUCLEOTIDE SEQUENCE [LARGE SCALE GENOMIC DNA]</scope>
    <source>
        <strain evidence="3">1310</strain>
    </source>
</reference>
<dbReference type="Proteomes" id="UP000502421">
    <property type="component" value="Chromosome"/>
</dbReference>
<organism evidence="2 3">
    <name type="scientific">Chitinophaga oryzae</name>
    <dbReference type="NCBI Taxonomy" id="2725414"/>
    <lineage>
        <taxon>Bacteria</taxon>
        <taxon>Pseudomonadati</taxon>
        <taxon>Bacteroidota</taxon>
        <taxon>Chitinophagia</taxon>
        <taxon>Chitinophagales</taxon>
        <taxon>Chitinophagaceae</taxon>
        <taxon>Chitinophaga</taxon>
    </lineage>
</organism>
<gene>
    <name evidence="2" type="ORF">HF329_05425</name>
</gene>
<dbReference type="AlphaFoldDB" id="A0AAE7D782"/>
<feature type="signal peptide" evidence="1">
    <location>
        <begin position="1"/>
        <end position="18"/>
    </location>
</feature>
<evidence type="ECO:0000313" key="2">
    <source>
        <dbReference type="EMBL" id="QJB30766.1"/>
    </source>
</evidence>
<dbReference type="EMBL" id="CP051205">
    <property type="protein sequence ID" value="QJB30766.1"/>
    <property type="molecule type" value="Genomic_DNA"/>
</dbReference>
<name>A0AAE7D782_9BACT</name>
<dbReference type="Pfam" id="PF05960">
    <property type="entry name" value="DUF885"/>
    <property type="match status" value="1"/>
</dbReference>
<evidence type="ECO:0000313" key="3">
    <source>
        <dbReference type="Proteomes" id="UP000502421"/>
    </source>
</evidence>
<dbReference type="PANTHER" id="PTHR33361:SF16">
    <property type="entry name" value="DUF885 DOMAIN-CONTAINING PROTEIN"/>
    <property type="match status" value="1"/>
</dbReference>
<protein>
    <submittedName>
        <fullName evidence="2">DUF885 domain-containing protein</fullName>
    </submittedName>
</protein>